<dbReference type="InterPro" id="IPR018062">
    <property type="entry name" value="HTH_AraC-typ_CS"/>
</dbReference>
<keyword evidence="6" id="KW-0238">DNA-binding</keyword>
<evidence type="ECO:0000256" key="6">
    <source>
        <dbReference type="ARBA" id="ARBA00023125"/>
    </source>
</evidence>
<dbReference type="InterPro" id="IPR011006">
    <property type="entry name" value="CheY-like_superfamily"/>
</dbReference>
<evidence type="ECO:0000256" key="1">
    <source>
        <dbReference type="ARBA" id="ARBA00004496"/>
    </source>
</evidence>
<keyword evidence="4" id="KW-0902">Two-component regulatory system</keyword>
<evidence type="ECO:0000259" key="9">
    <source>
        <dbReference type="PROSITE" id="PS01124"/>
    </source>
</evidence>
<evidence type="ECO:0000256" key="8">
    <source>
        <dbReference type="PROSITE-ProRule" id="PRU00169"/>
    </source>
</evidence>
<keyword evidence="5" id="KW-0805">Transcription regulation</keyword>
<keyword evidence="12" id="KW-1185">Reference proteome</keyword>
<reference evidence="11 12" key="1">
    <citation type="submission" date="2024-09" db="EMBL/GenBank/DDBJ databases">
        <authorList>
            <person name="Sun Q."/>
            <person name="Mori K."/>
        </authorList>
    </citation>
    <scope>NUCLEOTIDE SEQUENCE [LARGE SCALE GENOMIC DNA]</scope>
    <source>
        <strain evidence="11 12">CCM 4839</strain>
    </source>
</reference>
<gene>
    <name evidence="11" type="ORF">ACFFJ8_08525</name>
</gene>
<keyword evidence="3 8" id="KW-0597">Phosphoprotein</keyword>
<comment type="subcellular location">
    <subcellularLocation>
        <location evidence="1">Cytoplasm</location>
    </subcellularLocation>
</comment>
<dbReference type="PROSITE" id="PS50110">
    <property type="entry name" value="RESPONSE_REGULATORY"/>
    <property type="match status" value="1"/>
</dbReference>
<evidence type="ECO:0000256" key="2">
    <source>
        <dbReference type="ARBA" id="ARBA00022490"/>
    </source>
</evidence>
<dbReference type="InterPro" id="IPR020449">
    <property type="entry name" value="Tscrpt_reg_AraC-type_HTH"/>
</dbReference>
<dbReference type="SUPFAM" id="SSF52172">
    <property type="entry name" value="CheY-like"/>
    <property type="match status" value="1"/>
</dbReference>
<dbReference type="EMBL" id="JBHLVF010000011">
    <property type="protein sequence ID" value="MFC0391417.1"/>
    <property type="molecule type" value="Genomic_DNA"/>
</dbReference>
<dbReference type="InterPro" id="IPR018060">
    <property type="entry name" value="HTH_AraC"/>
</dbReference>
<dbReference type="SMART" id="SM00342">
    <property type="entry name" value="HTH_ARAC"/>
    <property type="match status" value="1"/>
</dbReference>
<proteinExistence type="predicted"/>
<dbReference type="PANTHER" id="PTHR42713">
    <property type="entry name" value="HISTIDINE KINASE-RELATED"/>
    <property type="match status" value="1"/>
</dbReference>
<feature type="domain" description="Response regulatory" evidence="10">
    <location>
        <begin position="3"/>
        <end position="120"/>
    </location>
</feature>
<dbReference type="PRINTS" id="PR00032">
    <property type="entry name" value="HTHARAC"/>
</dbReference>
<accession>A0ABV6J7B4</accession>
<dbReference type="Proteomes" id="UP001589818">
    <property type="component" value="Unassembled WGS sequence"/>
</dbReference>
<evidence type="ECO:0000256" key="5">
    <source>
        <dbReference type="ARBA" id="ARBA00023015"/>
    </source>
</evidence>
<dbReference type="Gene3D" id="1.10.10.60">
    <property type="entry name" value="Homeodomain-like"/>
    <property type="match status" value="2"/>
</dbReference>
<protein>
    <submittedName>
        <fullName evidence="11">Response regulator</fullName>
    </submittedName>
</protein>
<keyword evidence="7" id="KW-0804">Transcription</keyword>
<keyword evidence="2" id="KW-0963">Cytoplasm</keyword>
<dbReference type="InterPro" id="IPR001789">
    <property type="entry name" value="Sig_transdc_resp-reg_receiver"/>
</dbReference>
<evidence type="ECO:0000313" key="11">
    <source>
        <dbReference type="EMBL" id="MFC0391417.1"/>
    </source>
</evidence>
<evidence type="ECO:0000256" key="3">
    <source>
        <dbReference type="ARBA" id="ARBA00022553"/>
    </source>
</evidence>
<dbReference type="Gene3D" id="3.40.50.2300">
    <property type="match status" value="1"/>
</dbReference>
<organism evidence="11 12">
    <name type="scientific">Paenibacillus mendelii</name>
    <dbReference type="NCBI Taxonomy" id="206163"/>
    <lineage>
        <taxon>Bacteria</taxon>
        <taxon>Bacillati</taxon>
        <taxon>Bacillota</taxon>
        <taxon>Bacilli</taxon>
        <taxon>Bacillales</taxon>
        <taxon>Paenibacillaceae</taxon>
        <taxon>Paenibacillus</taxon>
    </lineage>
</organism>
<dbReference type="PROSITE" id="PS00041">
    <property type="entry name" value="HTH_ARAC_FAMILY_1"/>
    <property type="match status" value="1"/>
</dbReference>
<dbReference type="PANTHER" id="PTHR42713:SF3">
    <property type="entry name" value="TRANSCRIPTIONAL REGULATORY PROTEIN HPTR"/>
    <property type="match status" value="1"/>
</dbReference>
<evidence type="ECO:0000313" key="12">
    <source>
        <dbReference type="Proteomes" id="UP001589818"/>
    </source>
</evidence>
<dbReference type="SMART" id="SM00448">
    <property type="entry name" value="REC"/>
    <property type="match status" value="1"/>
</dbReference>
<dbReference type="InterPro" id="IPR051552">
    <property type="entry name" value="HptR"/>
</dbReference>
<feature type="domain" description="HTH araC/xylS-type" evidence="9">
    <location>
        <begin position="474"/>
        <end position="572"/>
    </location>
</feature>
<dbReference type="InterPro" id="IPR009057">
    <property type="entry name" value="Homeodomain-like_sf"/>
</dbReference>
<dbReference type="PROSITE" id="PS01124">
    <property type="entry name" value="HTH_ARAC_FAMILY_2"/>
    <property type="match status" value="1"/>
</dbReference>
<dbReference type="Pfam" id="PF00072">
    <property type="entry name" value="Response_reg"/>
    <property type="match status" value="1"/>
</dbReference>
<feature type="modified residue" description="4-aspartylphosphate" evidence="8">
    <location>
        <position position="55"/>
    </location>
</feature>
<name>A0ABV6J7B4_9BACL</name>
<dbReference type="SUPFAM" id="SSF46689">
    <property type="entry name" value="Homeodomain-like"/>
    <property type="match status" value="2"/>
</dbReference>
<evidence type="ECO:0000256" key="4">
    <source>
        <dbReference type="ARBA" id="ARBA00023012"/>
    </source>
</evidence>
<sequence>MIKLMVVDDELWIREGLKRTIDWRALGIQFIGDAEDGWKALELIESNVPDIIISDIKMPAMDGMELIEEMKRRGLDSKVIFISGFSDFVYAQKAVKLGAFDYILKPIEENVLLEIIERCIHEIRQKREADLRLEELSGHVRESLPLAKQKHLEMCLSHPIAEYELQTKWDALRIDLDPSRLTVLSAVVHEWGEREMNENGCSLMRYALGNLMEEIMSAEGVRSVACPLQDNDFADVALIATPWEQEGSSCEDFYRCEKRVIEDAQQVLGIQISIGVSSIRDRTQLSFSFKEALTRSVSYLIDGPGRVHGEACKDNHSVGSGSAADRLPTAHMNYLSSSMGQAGSVAGGVPLPSIKADSLDSALSNRILHAMKLMDADKLSDLLDEQTRLLQELIKHAPVLAVRCEMNMHIGILLFKWQELCQTKEFSKPYAITYQRKLQLYRCSISDWKRMIMNTFLMKDTGTSSSFAQKRTIETALRYIHENYHLGISLNHVAETIFLNPSYFSRVFHAEVGEPLSRYLIRIRISKAKELLEQTPLKVYEVADRVGYRDFRHFVKTFKEWEGMTPAQYRNYGA</sequence>
<evidence type="ECO:0000259" key="10">
    <source>
        <dbReference type="PROSITE" id="PS50110"/>
    </source>
</evidence>
<dbReference type="Pfam" id="PF12833">
    <property type="entry name" value="HTH_18"/>
    <property type="match status" value="1"/>
</dbReference>
<dbReference type="CDD" id="cd17536">
    <property type="entry name" value="REC_YesN-like"/>
    <property type="match status" value="1"/>
</dbReference>
<evidence type="ECO:0000256" key="7">
    <source>
        <dbReference type="ARBA" id="ARBA00023163"/>
    </source>
</evidence>
<dbReference type="RefSeq" id="WP_204819931.1">
    <property type="nucleotide sequence ID" value="NZ_JANHOF010000006.1"/>
</dbReference>
<comment type="caution">
    <text evidence="11">The sequence shown here is derived from an EMBL/GenBank/DDBJ whole genome shotgun (WGS) entry which is preliminary data.</text>
</comment>